<dbReference type="PANTHER" id="PTHR38455:SF1">
    <property type="entry name" value="DUF951 DOMAIN-CONTAINING PROTEIN"/>
    <property type="match status" value="1"/>
</dbReference>
<reference evidence="1 2" key="1">
    <citation type="submission" date="2019-06" db="EMBL/GenBank/DDBJ databases">
        <title>Genome sequence of Litorilinea aerophila BAA-2444.</title>
        <authorList>
            <person name="Maclea K.S."/>
            <person name="Maurais E.G."/>
            <person name="Iannazzi L.C."/>
        </authorList>
    </citation>
    <scope>NUCLEOTIDE SEQUENCE [LARGE SCALE GENOMIC DNA]</scope>
    <source>
        <strain evidence="1 2">ATCC BAA-2444</strain>
    </source>
</reference>
<name>A0A540VBD1_9CHLR</name>
<comment type="caution">
    <text evidence="1">The sequence shown here is derived from an EMBL/GenBank/DDBJ whole genome shotgun (WGS) entry which is preliminary data.</text>
</comment>
<organism evidence="1 2">
    <name type="scientific">Litorilinea aerophila</name>
    <dbReference type="NCBI Taxonomy" id="1204385"/>
    <lineage>
        <taxon>Bacteria</taxon>
        <taxon>Bacillati</taxon>
        <taxon>Chloroflexota</taxon>
        <taxon>Caldilineae</taxon>
        <taxon>Caldilineales</taxon>
        <taxon>Caldilineaceae</taxon>
        <taxon>Litorilinea</taxon>
    </lineage>
</organism>
<dbReference type="RefSeq" id="WP_141611643.1">
    <property type="nucleotide sequence ID" value="NZ_VIGC02000028.1"/>
</dbReference>
<sequence length="76" mass="8657">MEIHEQLYPGDVVEMRKAHPCGGQTWEVVRVGADIGLVCQTCGRRVLLPRRKFARQARRFVRRGRPGINGEDEQVA</sequence>
<protein>
    <submittedName>
        <fullName evidence="1">DUF951 domain-containing protein</fullName>
    </submittedName>
</protein>
<dbReference type="PANTHER" id="PTHR38455">
    <property type="entry name" value="HYPOTHETICAL CYTOSOLIC PROTEIN"/>
    <property type="match status" value="1"/>
</dbReference>
<dbReference type="OrthoDB" id="9802710at2"/>
<dbReference type="Proteomes" id="UP000317371">
    <property type="component" value="Unassembled WGS sequence"/>
</dbReference>
<proteinExistence type="predicted"/>
<dbReference type="Pfam" id="PF06107">
    <property type="entry name" value="DUF951"/>
    <property type="match status" value="1"/>
</dbReference>
<evidence type="ECO:0000313" key="1">
    <source>
        <dbReference type="EMBL" id="TQE94076.1"/>
    </source>
</evidence>
<dbReference type="InParanoid" id="A0A540VBD1"/>
<accession>A0A540VBD1</accession>
<dbReference type="EMBL" id="VIGC01000028">
    <property type="protein sequence ID" value="TQE94076.1"/>
    <property type="molecule type" value="Genomic_DNA"/>
</dbReference>
<dbReference type="FunCoup" id="A0A540VBD1">
    <property type="interactions" value="6"/>
</dbReference>
<keyword evidence="2" id="KW-1185">Reference proteome</keyword>
<dbReference type="InterPro" id="IPR009296">
    <property type="entry name" value="DUF951"/>
</dbReference>
<evidence type="ECO:0000313" key="2">
    <source>
        <dbReference type="Proteomes" id="UP000317371"/>
    </source>
</evidence>
<gene>
    <name evidence="1" type="ORF">FKZ61_18480</name>
</gene>
<dbReference type="AlphaFoldDB" id="A0A540VBD1"/>